<organism evidence="1">
    <name type="scientific">Arundo donax</name>
    <name type="common">Giant reed</name>
    <name type="synonym">Donax arundinaceus</name>
    <dbReference type="NCBI Taxonomy" id="35708"/>
    <lineage>
        <taxon>Eukaryota</taxon>
        <taxon>Viridiplantae</taxon>
        <taxon>Streptophyta</taxon>
        <taxon>Embryophyta</taxon>
        <taxon>Tracheophyta</taxon>
        <taxon>Spermatophyta</taxon>
        <taxon>Magnoliopsida</taxon>
        <taxon>Liliopsida</taxon>
        <taxon>Poales</taxon>
        <taxon>Poaceae</taxon>
        <taxon>PACMAD clade</taxon>
        <taxon>Arundinoideae</taxon>
        <taxon>Arundineae</taxon>
        <taxon>Arundo</taxon>
    </lineage>
</organism>
<sequence length="38" mass="4297">MIVKYCITLSISIKKSVFSATRFIIYKIKGAENELSNS</sequence>
<evidence type="ECO:0000313" key="1">
    <source>
        <dbReference type="EMBL" id="JAE27917.1"/>
    </source>
</evidence>
<proteinExistence type="predicted"/>
<name>A0A0A9LYA1_ARUDO</name>
<accession>A0A0A9LYA1</accession>
<reference evidence="1" key="1">
    <citation type="submission" date="2014-09" db="EMBL/GenBank/DDBJ databases">
        <authorList>
            <person name="Magalhaes I.L.F."/>
            <person name="Oliveira U."/>
            <person name="Santos F.R."/>
            <person name="Vidigal T.H.D.A."/>
            <person name="Brescovit A.D."/>
            <person name="Santos A.J."/>
        </authorList>
    </citation>
    <scope>NUCLEOTIDE SEQUENCE</scope>
    <source>
        <tissue evidence="1">Shoot tissue taken approximately 20 cm above the soil surface</tissue>
    </source>
</reference>
<dbReference type="EMBL" id="GBRH01169979">
    <property type="protein sequence ID" value="JAE27917.1"/>
    <property type="molecule type" value="Transcribed_RNA"/>
</dbReference>
<protein>
    <submittedName>
        <fullName evidence="1">Uncharacterized protein</fullName>
    </submittedName>
</protein>
<reference evidence="1" key="2">
    <citation type="journal article" date="2015" name="Data Brief">
        <title>Shoot transcriptome of the giant reed, Arundo donax.</title>
        <authorList>
            <person name="Barrero R.A."/>
            <person name="Guerrero F.D."/>
            <person name="Moolhuijzen P."/>
            <person name="Goolsby J.A."/>
            <person name="Tidwell J."/>
            <person name="Bellgard S.E."/>
            <person name="Bellgard M.I."/>
        </authorList>
    </citation>
    <scope>NUCLEOTIDE SEQUENCE</scope>
    <source>
        <tissue evidence="1">Shoot tissue taken approximately 20 cm above the soil surface</tissue>
    </source>
</reference>
<dbReference type="AlphaFoldDB" id="A0A0A9LYA1"/>